<dbReference type="InterPro" id="IPR047767">
    <property type="entry name" value="PSP1-like"/>
</dbReference>
<evidence type="ECO:0000256" key="1">
    <source>
        <dbReference type="SAM" id="MobiDB-lite"/>
    </source>
</evidence>
<feature type="compositionally biased region" description="Basic residues" evidence="1">
    <location>
        <begin position="414"/>
        <end position="425"/>
    </location>
</feature>
<name>A0A7L7LDC6_9BACT</name>
<dbReference type="PROSITE" id="PS51411">
    <property type="entry name" value="PSP1_C"/>
    <property type="match status" value="1"/>
</dbReference>
<dbReference type="PANTHER" id="PTHR43830:SF3">
    <property type="entry name" value="PROTEIN PSP1"/>
    <property type="match status" value="1"/>
</dbReference>
<feature type="region of interest" description="Disordered" evidence="1">
    <location>
        <begin position="355"/>
        <end position="483"/>
    </location>
</feature>
<evidence type="ECO:0000259" key="2">
    <source>
        <dbReference type="PROSITE" id="PS51411"/>
    </source>
</evidence>
<feature type="compositionally biased region" description="Low complexity" evidence="1">
    <location>
        <begin position="1"/>
        <end position="12"/>
    </location>
</feature>
<dbReference type="Pfam" id="PF04468">
    <property type="entry name" value="PSP1"/>
    <property type="match status" value="1"/>
</dbReference>
<dbReference type="AlphaFoldDB" id="A0A7L7LDC6"/>
<proteinExistence type="predicted"/>
<gene>
    <name evidence="3" type="ORF">HUW48_21290</name>
</gene>
<organism evidence="3 4">
    <name type="scientific">Adhaeribacter radiodurans</name>
    <dbReference type="NCBI Taxonomy" id="2745197"/>
    <lineage>
        <taxon>Bacteria</taxon>
        <taxon>Pseudomonadati</taxon>
        <taxon>Bacteroidota</taxon>
        <taxon>Cytophagia</taxon>
        <taxon>Cytophagales</taxon>
        <taxon>Hymenobacteraceae</taxon>
        <taxon>Adhaeribacter</taxon>
    </lineage>
</organism>
<dbReference type="NCBIfam" id="NF041131">
    <property type="entry name" value="RicT_YaaT_fam"/>
    <property type="match status" value="1"/>
</dbReference>
<evidence type="ECO:0000313" key="4">
    <source>
        <dbReference type="Proteomes" id="UP000514509"/>
    </source>
</evidence>
<dbReference type="InterPro" id="IPR007557">
    <property type="entry name" value="PSP1_C"/>
</dbReference>
<accession>A0A7L7LDC6</accession>
<feature type="compositionally biased region" description="Basic residues" evidence="1">
    <location>
        <begin position="363"/>
        <end position="373"/>
    </location>
</feature>
<reference evidence="3 4" key="1">
    <citation type="submission" date="2020-06" db="EMBL/GenBank/DDBJ databases">
        <authorList>
            <person name="Hwang Y.J."/>
        </authorList>
    </citation>
    <scope>NUCLEOTIDE SEQUENCE [LARGE SCALE GENOMIC DNA]</scope>
    <source>
        <strain evidence="3 4">KUDC8001</strain>
    </source>
</reference>
<feature type="domain" description="PSP1 C-terminal" evidence="2">
    <location>
        <begin position="115"/>
        <end position="200"/>
    </location>
</feature>
<dbReference type="Proteomes" id="UP000514509">
    <property type="component" value="Chromosome"/>
</dbReference>
<protein>
    <submittedName>
        <fullName evidence="3">Signal peptidase-like protein</fullName>
    </submittedName>
</protein>
<dbReference type="EMBL" id="CP055153">
    <property type="protein sequence ID" value="QMU30399.1"/>
    <property type="molecule type" value="Genomic_DNA"/>
</dbReference>
<dbReference type="RefSeq" id="WP_182412846.1">
    <property type="nucleotide sequence ID" value="NZ_CP055153.1"/>
</dbReference>
<feature type="region of interest" description="Disordered" evidence="1">
    <location>
        <begin position="1"/>
        <end position="21"/>
    </location>
</feature>
<reference evidence="3 4" key="2">
    <citation type="submission" date="2020-08" db="EMBL/GenBank/DDBJ databases">
        <title>Adhaeribacter dokdonensis sp. nov., isolated from the rhizosphere of Elymus tsukushiensis, a plant native to the Dokdo Islands, Republic of Korea.</title>
        <authorList>
            <person name="Ghim S.Y."/>
        </authorList>
    </citation>
    <scope>NUCLEOTIDE SEQUENCE [LARGE SCALE GENOMIC DNA]</scope>
    <source>
        <strain evidence="3 4">KUDC8001</strain>
    </source>
</reference>
<dbReference type="KEGG" id="add:HUW48_21290"/>
<evidence type="ECO:0000313" key="3">
    <source>
        <dbReference type="EMBL" id="QMU30399.1"/>
    </source>
</evidence>
<dbReference type="PANTHER" id="PTHR43830">
    <property type="entry name" value="PROTEIN PSP1"/>
    <property type="match status" value="1"/>
</dbReference>
<sequence>MGCGSCSSGGCSTDTKGCKSNGGCSTGGCNRLNVFDWLSDMDLPTSFEEFDIVEVRFKGGRKDFYRNINSLPLITGDAVVVDVPNGHHIGYVSLKGELVRLQMLKKKVDNNEEIRSIYRVATEKDMEKLQAVQDLEADTMYRARSIIQDCKLKMKLSDVEYQADRSKATFYYSAEDRVDFRDLIKKLADEFKIRVEMRQISLRHEAGRLGGIGSCGRELCCSTWLTDFKSVSTTAARYQNLSLNPSKLSGQCGRLKCCLNYELETYMDALKDIPNVTRPLLTLKGDAVLQKTDIFKRLMWFGFRDDNNWYPVPVERVKEILELNAQGIQAETLVVAAEDSKKEISLSEQVEGNLERLDEKFDKPKKKKKKKKKNAEAKGEQAATSIPVAARPDAKTPEVVNDAAIPGQGPSARPKNKFKNKKNKPRPITVIAENGSAPMAATAATSSEKVKPEGNSEGQSRNRHRRPHHNKPKGPRPDKPASL</sequence>
<keyword evidence="4" id="KW-1185">Reference proteome</keyword>
<dbReference type="GO" id="GO:0005737">
    <property type="term" value="C:cytoplasm"/>
    <property type="evidence" value="ECO:0007669"/>
    <property type="project" value="TreeGrafter"/>
</dbReference>
<feature type="compositionally biased region" description="Basic residues" evidence="1">
    <location>
        <begin position="461"/>
        <end position="474"/>
    </location>
</feature>